<dbReference type="OrthoDB" id="2290206at2"/>
<dbReference type="SUPFAM" id="SSF53041">
    <property type="entry name" value="Resolvase-like"/>
    <property type="match status" value="1"/>
</dbReference>
<comment type="similarity">
    <text evidence="1">Belongs to the site-specific recombinase resolvase family.</text>
</comment>
<gene>
    <name evidence="3" type="ordered locus">Hbal_2885</name>
</gene>
<evidence type="ECO:0000256" key="1">
    <source>
        <dbReference type="ARBA" id="ARBA00009913"/>
    </source>
</evidence>
<dbReference type="STRING" id="582402.Hbal_2885"/>
<dbReference type="HOGENOM" id="CLU_010686_8_2_5"/>
<evidence type="ECO:0000259" key="2">
    <source>
        <dbReference type="PROSITE" id="PS51736"/>
    </source>
</evidence>
<dbReference type="AlphaFoldDB" id="C6XR25"/>
<dbReference type="InterPro" id="IPR036162">
    <property type="entry name" value="Resolvase-like_N_sf"/>
</dbReference>
<dbReference type="SUPFAM" id="SSF46689">
    <property type="entry name" value="Homeodomain-like"/>
    <property type="match status" value="1"/>
</dbReference>
<evidence type="ECO:0000313" key="4">
    <source>
        <dbReference type="Proteomes" id="UP000002745"/>
    </source>
</evidence>
<feature type="domain" description="Resolvase/invertase-type recombinase catalytic" evidence="2">
    <location>
        <begin position="1"/>
        <end position="136"/>
    </location>
</feature>
<dbReference type="RefSeq" id="WP_015828706.1">
    <property type="nucleotide sequence ID" value="NC_012982.1"/>
</dbReference>
<dbReference type="SMART" id="SM00857">
    <property type="entry name" value="Resolvase"/>
    <property type="match status" value="1"/>
</dbReference>
<dbReference type="InterPro" id="IPR050639">
    <property type="entry name" value="SSR_resolvase"/>
</dbReference>
<name>C6XR25_HIRBI</name>
<protein>
    <submittedName>
        <fullName evidence="3">Resolvase domain protein</fullName>
    </submittedName>
</protein>
<dbReference type="KEGG" id="hba:Hbal_2885"/>
<dbReference type="EMBL" id="CP001678">
    <property type="protein sequence ID" value="ACT60556.1"/>
    <property type="molecule type" value="Genomic_DNA"/>
</dbReference>
<dbReference type="PROSITE" id="PS51736">
    <property type="entry name" value="RECOMBINASES_3"/>
    <property type="match status" value="1"/>
</dbReference>
<evidence type="ECO:0000313" key="3">
    <source>
        <dbReference type="EMBL" id="ACT60556.1"/>
    </source>
</evidence>
<dbReference type="CDD" id="cd03768">
    <property type="entry name" value="SR_ResInv"/>
    <property type="match status" value="1"/>
</dbReference>
<dbReference type="GO" id="GO:0003677">
    <property type="term" value="F:DNA binding"/>
    <property type="evidence" value="ECO:0007669"/>
    <property type="project" value="InterPro"/>
</dbReference>
<dbReference type="InterPro" id="IPR009057">
    <property type="entry name" value="Homeodomain-like_sf"/>
</dbReference>
<keyword evidence="4" id="KW-1185">Reference proteome</keyword>
<reference evidence="4" key="1">
    <citation type="journal article" date="2011" name="J. Bacteriol.">
        <title>Genome sequences of eight morphologically diverse alphaproteobacteria.</title>
        <authorList>
            <consortium name="US DOE Joint Genome Institute"/>
            <person name="Brown P.J."/>
            <person name="Kysela D.T."/>
            <person name="Buechlein A."/>
            <person name="Hemmerich C."/>
            <person name="Brun Y.V."/>
        </authorList>
    </citation>
    <scope>NUCLEOTIDE SEQUENCE [LARGE SCALE GENOMIC DNA]</scope>
    <source>
        <strain evidence="4">ATCC 49814 / DSM 5838 / IFAM 1418</strain>
    </source>
</reference>
<dbReference type="PANTHER" id="PTHR30461:SF26">
    <property type="entry name" value="RESOLVASE HOMOLOG YNEB"/>
    <property type="match status" value="1"/>
</dbReference>
<dbReference type="Gene3D" id="3.40.50.1390">
    <property type="entry name" value="Resolvase, N-terminal catalytic domain"/>
    <property type="match status" value="1"/>
</dbReference>
<dbReference type="eggNOG" id="COG1961">
    <property type="taxonomic scope" value="Bacteria"/>
</dbReference>
<dbReference type="Pfam" id="PF00239">
    <property type="entry name" value="Resolvase"/>
    <property type="match status" value="1"/>
</dbReference>
<accession>C6XR25</accession>
<dbReference type="PANTHER" id="PTHR30461">
    <property type="entry name" value="DNA-INVERTASE FROM LAMBDOID PROPHAGE"/>
    <property type="match status" value="1"/>
</dbReference>
<proteinExistence type="inferred from homology"/>
<organism evidence="3 4">
    <name type="scientific">Hirschia baltica (strain ATCC 49814 / DSM 5838 / IFAM 1418)</name>
    <dbReference type="NCBI Taxonomy" id="582402"/>
    <lineage>
        <taxon>Bacteria</taxon>
        <taxon>Pseudomonadati</taxon>
        <taxon>Pseudomonadota</taxon>
        <taxon>Alphaproteobacteria</taxon>
        <taxon>Hyphomonadales</taxon>
        <taxon>Hyphomonadaceae</taxon>
        <taxon>Hirschia</taxon>
    </lineage>
</organism>
<dbReference type="GO" id="GO:0000150">
    <property type="term" value="F:DNA strand exchange activity"/>
    <property type="evidence" value="ECO:0007669"/>
    <property type="project" value="InterPro"/>
</dbReference>
<dbReference type="InterPro" id="IPR006119">
    <property type="entry name" value="Resolv_N"/>
</dbReference>
<sequence length="186" mass="20658">MKYIYARTSTQHQNVDQQAEHLLRSHSDAKVLKEQESGRSLDRPVFNELKNLLVKGDVVVVLSVSRLGRNTEEVLSFIRDMREKGVKVIVDDLGNLDVTSSTGKLVLTTLAAVAEMQREEILDKQRIGIERAKAEGKYKGKQASPETVSKCKEAVKYLEAGLSKEKAAKAAGVGVATLYRFLKEKV</sequence>
<dbReference type="Proteomes" id="UP000002745">
    <property type="component" value="Chromosome"/>
</dbReference>